<evidence type="ECO:0000256" key="1">
    <source>
        <dbReference type="SAM" id="MobiDB-lite"/>
    </source>
</evidence>
<evidence type="ECO:0000313" key="3">
    <source>
        <dbReference type="EMBL" id="TXC05570.1"/>
    </source>
</evidence>
<feature type="region of interest" description="Disordered" evidence="1">
    <location>
        <begin position="1"/>
        <end position="27"/>
    </location>
</feature>
<accession>A0A5C6T3X2</accession>
<dbReference type="EMBL" id="VMNF01000006">
    <property type="protein sequence ID" value="TXC05570.1"/>
    <property type="molecule type" value="Genomic_DNA"/>
</dbReference>
<keyword evidence="2" id="KW-0812">Transmembrane</keyword>
<keyword evidence="2" id="KW-0472">Membrane</keyword>
<comment type="caution">
    <text evidence="3">The sequence shown here is derived from an EMBL/GenBank/DDBJ whole genome shotgun (WGS) entry which is preliminary data.</text>
</comment>
<feature type="transmembrane region" description="Helical" evidence="2">
    <location>
        <begin position="83"/>
        <end position="102"/>
    </location>
</feature>
<keyword evidence="2" id="KW-1133">Transmembrane helix</keyword>
<name>A0A5C6T3X2_FUSOC</name>
<dbReference type="AlphaFoldDB" id="A0A5C6T3X2"/>
<sequence length="149" mass="17032">MVFGSSSVDHNSEENRPGTPVSHPTRWDRLTARLANNRHDDIRCSSPISSGALSSLVNCYHVPMLLQKLPRRFDYRSIFTTPVSYWILFTVVTVNLFTSGMYKTGAMVKEQPWNLNAMLCDNYPPRSWSLFEGNHKALFIQLSNTEYSV</sequence>
<proteinExistence type="predicted"/>
<dbReference type="Proteomes" id="UP000321331">
    <property type="component" value="Unassembled WGS sequence"/>
</dbReference>
<evidence type="ECO:0000313" key="4">
    <source>
        <dbReference type="Proteomes" id="UP000321331"/>
    </source>
</evidence>
<organism evidence="3 4">
    <name type="scientific">Fusarium oxysporum f. sp. cubense</name>
    <dbReference type="NCBI Taxonomy" id="61366"/>
    <lineage>
        <taxon>Eukaryota</taxon>
        <taxon>Fungi</taxon>
        <taxon>Dikarya</taxon>
        <taxon>Ascomycota</taxon>
        <taxon>Pezizomycotina</taxon>
        <taxon>Sordariomycetes</taxon>
        <taxon>Hypocreomycetidae</taxon>
        <taxon>Hypocreales</taxon>
        <taxon>Nectriaceae</taxon>
        <taxon>Fusarium</taxon>
        <taxon>Fusarium oxysporum species complex</taxon>
    </lineage>
</organism>
<evidence type="ECO:0000256" key="2">
    <source>
        <dbReference type="SAM" id="Phobius"/>
    </source>
</evidence>
<protein>
    <submittedName>
        <fullName evidence="3">Uncharacterized protein</fullName>
    </submittedName>
</protein>
<reference evidence="3 4" key="1">
    <citation type="submission" date="2019-07" db="EMBL/GenBank/DDBJ databases">
        <title>The First High-Quality Draft Genome Sequence of the Causal Agent of the Current Panama Disease Epidemic.</title>
        <authorList>
            <person name="Warmington R.J."/>
            <person name="Kay W."/>
            <person name="Jeffries A."/>
            <person name="Bebber D."/>
            <person name="Moore K."/>
            <person name="Studholme D.J."/>
        </authorList>
    </citation>
    <scope>NUCLEOTIDE SEQUENCE [LARGE SCALE GENOMIC DNA]</scope>
    <source>
        <strain evidence="3 4">TR4</strain>
    </source>
</reference>
<gene>
    <name evidence="3" type="ORF">FocTR4_00010424</name>
</gene>